<evidence type="ECO:0000256" key="1">
    <source>
        <dbReference type="SAM" id="MobiDB-lite"/>
    </source>
</evidence>
<evidence type="ECO:0000313" key="3">
    <source>
        <dbReference type="Proteomes" id="UP000438429"/>
    </source>
</evidence>
<feature type="region of interest" description="Disordered" evidence="1">
    <location>
        <begin position="1"/>
        <end position="26"/>
    </location>
</feature>
<accession>A0A6A4TNS3</accession>
<comment type="caution">
    <text evidence="2">The sequence shown here is derived from an EMBL/GenBank/DDBJ whole genome shotgun (WGS) entry which is preliminary data.</text>
</comment>
<organism evidence="2 3">
    <name type="scientific">Scophthalmus maximus</name>
    <name type="common">Turbot</name>
    <name type="synonym">Psetta maxima</name>
    <dbReference type="NCBI Taxonomy" id="52904"/>
    <lineage>
        <taxon>Eukaryota</taxon>
        <taxon>Metazoa</taxon>
        <taxon>Chordata</taxon>
        <taxon>Craniata</taxon>
        <taxon>Vertebrata</taxon>
        <taxon>Euteleostomi</taxon>
        <taxon>Actinopterygii</taxon>
        <taxon>Neopterygii</taxon>
        <taxon>Teleostei</taxon>
        <taxon>Neoteleostei</taxon>
        <taxon>Acanthomorphata</taxon>
        <taxon>Carangaria</taxon>
        <taxon>Pleuronectiformes</taxon>
        <taxon>Pleuronectoidei</taxon>
        <taxon>Scophthalmidae</taxon>
        <taxon>Scophthalmus</taxon>
    </lineage>
</organism>
<proteinExistence type="predicted"/>
<gene>
    <name evidence="2" type="ORF">F2P81_002557</name>
</gene>
<evidence type="ECO:0000313" key="2">
    <source>
        <dbReference type="EMBL" id="KAF0046028.1"/>
    </source>
</evidence>
<sequence length="72" mass="8000">MRLDDMSRELASSVKGHPSLSSPAKQYNEDAMIFKSSCKHKAAKRRTTENSPGSAVPQSNFQICCIQLLLPY</sequence>
<dbReference type="Proteomes" id="UP000438429">
    <property type="component" value="Unassembled WGS sequence"/>
</dbReference>
<protein>
    <submittedName>
        <fullName evidence="2">Uncharacterized protein</fullName>
    </submittedName>
</protein>
<dbReference type="AlphaFoldDB" id="A0A6A4TNS3"/>
<reference evidence="2 3" key="1">
    <citation type="submission" date="2019-06" db="EMBL/GenBank/DDBJ databases">
        <title>Draft genomes of female and male turbot (Scophthalmus maximus).</title>
        <authorList>
            <person name="Xu H."/>
            <person name="Xu X.-W."/>
            <person name="Shao C."/>
            <person name="Chen S."/>
        </authorList>
    </citation>
    <scope>NUCLEOTIDE SEQUENCE [LARGE SCALE GENOMIC DNA]</scope>
    <source>
        <strain evidence="2">Ysfricsl-2016a</strain>
        <tissue evidence="2">Blood</tissue>
    </source>
</reference>
<name>A0A6A4TNS3_SCOMX</name>
<dbReference type="EMBL" id="VEVO01000002">
    <property type="protein sequence ID" value="KAF0046028.1"/>
    <property type="molecule type" value="Genomic_DNA"/>
</dbReference>